<accession>A0A834H8X4</accession>
<organism evidence="1 2">
    <name type="scientific">Rhododendron simsii</name>
    <name type="common">Sims's rhododendron</name>
    <dbReference type="NCBI Taxonomy" id="118357"/>
    <lineage>
        <taxon>Eukaryota</taxon>
        <taxon>Viridiplantae</taxon>
        <taxon>Streptophyta</taxon>
        <taxon>Embryophyta</taxon>
        <taxon>Tracheophyta</taxon>
        <taxon>Spermatophyta</taxon>
        <taxon>Magnoliopsida</taxon>
        <taxon>eudicotyledons</taxon>
        <taxon>Gunneridae</taxon>
        <taxon>Pentapetalae</taxon>
        <taxon>asterids</taxon>
        <taxon>Ericales</taxon>
        <taxon>Ericaceae</taxon>
        <taxon>Ericoideae</taxon>
        <taxon>Rhodoreae</taxon>
        <taxon>Rhododendron</taxon>
    </lineage>
</organism>
<sequence length="132" mass="14824">MEGSSSGNNRIGDPDFWIFCFCGEPAPLRKSGTQKNPGRRFFGCANYKPCHLQGRADLGPMMVQTKTKVVTTVEQCESSVSMSISEEIQRTTIAMQIKIEAMQKEIDALQSFYFILCSLTIGVYNYEKTRGF</sequence>
<dbReference type="EMBL" id="WJXA01000003">
    <property type="protein sequence ID" value="KAF7147696.1"/>
    <property type="molecule type" value="Genomic_DNA"/>
</dbReference>
<dbReference type="OrthoDB" id="1749523at2759"/>
<keyword evidence="2" id="KW-1185">Reference proteome</keyword>
<reference evidence="1" key="1">
    <citation type="submission" date="2019-11" db="EMBL/GenBank/DDBJ databases">
        <authorList>
            <person name="Liu Y."/>
            <person name="Hou J."/>
            <person name="Li T.-Q."/>
            <person name="Guan C.-H."/>
            <person name="Wu X."/>
            <person name="Wu H.-Z."/>
            <person name="Ling F."/>
            <person name="Zhang R."/>
            <person name="Shi X.-G."/>
            <person name="Ren J.-P."/>
            <person name="Chen E.-F."/>
            <person name="Sun J.-M."/>
        </authorList>
    </citation>
    <scope>NUCLEOTIDE SEQUENCE</scope>
    <source>
        <strain evidence="1">Adult_tree_wgs_1</strain>
        <tissue evidence="1">Leaves</tissue>
    </source>
</reference>
<name>A0A834H8X4_RHOSS</name>
<dbReference type="AlphaFoldDB" id="A0A834H8X4"/>
<evidence type="ECO:0000313" key="1">
    <source>
        <dbReference type="EMBL" id="KAF7147696.1"/>
    </source>
</evidence>
<gene>
    <name evidence="1" type="ORF">RHSIM_Rhsim03G0122200</name>
</gene>
<evidence type="ECO:0000313" key="2">
    <source>
        <dbReference type="Proteomes" id="UP000626092"/>
    </source>
</evidence>
<proteinExistence type="predicted"/>
<comment type="caution">
    <text evidence="1">The sequence shown here is derived from an EMBL/GenBank/DDBJ whole genome shotgun (WGS) entry which is preliminary data.</text>
</comment>
<dbReference type="PANTHER" id="PTHR33248">
    <property type="entry name" value="ZINC ION-BINDING PROTEIN"/>
    <property type="match status" value="1"/>
</dbReference>
<protein>
    <recommendedName>
        <fullName evidence="3">Zinc finger GRF-type domain-containing protein</fullName>
    </recommendedName>
</protein>
<evidence type="ECO:0008006" key="3">
    <source>
        <dbReference type="Google" id="ProtNLM"/>
    </source>
</evidence>
<dbReference type="Proteomes" id="UP000626092">
    <property type="component" value="Unassembled WGS sequence"/>
</dbReference>